<evidence type="ECO:0000313" key="2">
    <source>
        <dbReference type="EMBL" id="KII84935.1"/>
    </source>
</evidence>
<evidence type="ECO:0000256" key="1">
    <source>
        <dbReference type="SAM" id="MobiDB-lite"/>
    </source>
</evidence>
<proteinExistence type="predicted"/>
<gene>
    <name evidence="2" type="ORF">PLICRDRAFT_57436</name>
</gene>
<feature type="compositionally biased region" description="Basic residues" evidence="1">
    <location>
        <begin position="310"/>
        <end position="335"/>
    </location>
</feature>
<feature type="region of interest" description="Disordered" evidence="1">
    <location>
        <begin position="223"/>
        <end position="355"/>
    </location>
</feature>
<dbReference type="EMBL" id="KN832569">
    <property type="protein sequence ID" value="KII84935.1"/>
    <property type="molecule type" value="Genomic_DNA"/>
</dbReference>
<sequence>MAEQNEVPLTKELLLHVLDEFSKRILQAFGRPIRLVVHGGAVMILHPNLKSTRATTRDVDFIERSFITEMASVGMHDAQARLQTCIALTATNFRLGADWMNSHADVALPMATDPTTNRTYDPIYHASIQANNVHLNTIYSSPGLALIAVAPFWGVALKMVRYAKDDPEDIKEMLIHGTRMNGVQWAPHILEKWLLTNCWPMGYMNYPSEQIKTMREKITHAVTQACSTPPSHSSAYPQAAPPPPPPFPPPNPFGPSSLIPPQTPESAHLHHFAAPPPPQLHPQSSVSHLSLAHIPSPSNHTHTSSTDTHRHSHRHAPSLHGFAHPRNHRPHHHSHSSSMHSSQNAVVPLGRPYYA</sequence>
<accession>A0A0C9SYB3</accession>
<evidence type="ECO:0000313" key="3">
    <source>
        <dbReference type="Proteomes" id="UP000053263"/>
    </source>
</evidence>
<dbReference type="OrthoDB" id="3141838at2759"/>
<organism evidence="2 3">
    <name type="scientific">Plicaturopsis crispa FD-325 SS-3</name>
    <dbReference type="NCBI Taxonomy" id="944288"/>
    <lineage>
        <taxon>Eukaryota</taxon>
        <taxon>Fungi</taxon>
        <taxon>Dikarya</taxon>
        <taxon>Basidiomycota</taxon>
        <taxon>Agaricomycotina</taxon>
        <taxon>Agaricomycetes</taxon>
        <taxon>Agaricomycetidae</taxon>
        <taxon>Amylocorticiales</taxon>
        <taxon>Amylocorticiaceae</taxon>
        <taxon>Plicatura</taxon>
        <taxon>Plicaturopsis crispa</taxon>
    </lineage>
</organism>
<feature type="compositionally biased region" description="Pro residues" evidence="1">
    <location>
        <begin position="239"/>
        <end position="253"/>
    </location>
</feature>
<feature type="compositionally biased region" description="Low complexity" evidence="1">
    <location>
        <begin position="229"/>
        <end position="238"/>
    </location>
</feature>
<name>A0A0C9SYB3_PLICR</name>
<reference evidence="2 3" key="1">
    <citation type="submission" date="2014-06" db="EMBL/GenBank/DDBJ databases">
        <title>Evolutionary Origins and Diversification of the Mycorrhizal Mutualists.</title>
        <authorList>
            <consortium name="DOE Joint Genome Institute"/>
            <consortium name="Mycorrhizal Genomics Consortium"/>
            <person name="Kohler A."/>
            <person name="Kuo A."/>
            <person name="Nagy L.G."/>
            <person name="Floudas D."/>
            <person name="Copeland A."/>
            <person name="Barry K.W."/>
            <person name="Cichocki N."/>
            <person name="Veneault-Fourrey C."/>
            <person name="LaButti K."/>
            <person name="Lindquist E.A."/>
            <person name="Lipzen A."/>
            <person name="Lundell T."/>
            <person name="Morin E."/>
            <person name="Murat C."/>
            <person name="Riley R."/>
            <person name="Ohm R."/>
            <person name="Sun H."/>
            <person name="Tunlid A."/>
            <person name="Henrissat B."/>
            <person name="Grigoriev I.V."/>
            <person name="Hibbett D.S."/>
            <person name="Martin F."/>
        </authorList>
    </citation>
    <scope>NUCLEOTIDE SEQUENCE [LARGE SCALE GENOMIC DNA]</scope>
    <source>
        <strain evidence="2 3">FD-325 SS-3</strain>
    </source>
</reference>
<dbReference type="Proteomes" id="UP000053263">
    <property type="component" value="Unassembled WGS sequence"/>
</dbReference>
<keyword evidence="3" id="KW-1185">Reference proteome</keyword>
<dbReference type="HOGENOM" id="CLU_054986_0_0_1"/>
<dbReference type="AlphaFoldDB" id="A0A0C9SYB3"/>
<protein>
    <submittedName>
        <fullName evidence="2">Unplaced genomic scaffold PLICRscaffold_16, whole genome shotgun sequence</fullName>
    </submittedName>
</protein>